<evidence type="ECO:0008006" key="5">
    <source>
        <dbReference type="Google" id="ProtNLM"/>
    </source>
</evidence>
<organism evidence="3 4">
    <name type="scientific">Marasmius crinis-equi</name>
    <dbReference type="NCBI Taxonomy" id="585013"/>
    <lineage>
        <taxon>Eukaryota</taxon>
        <taxon>Fungi</taxon>
        <taxon>Dikarya</taxon>
        <taxon>Basidiomycota</taxon>
        <taxon>Agaricomycotina</taxon>
        <taxon>Agaricomycetes</taxon>
        <taxon>Agaricomycetidae</taxon>
        <taxon>Agaricales</taxon>
        <taxon>Marasmiineae</taxon>
        <taxon>Marasmiaceae</taxon>
        <taxon>Marasmius</taxon>
    </lineage>
</organism>
<keyword evidence="4" id="KW-1185">Reference proteome</keyword>
<keyword evidence="2" id="KW-0472">Membrane</keyword>
<sequence>MTRPSWHSAVEILRMPDGEGKFHADSSLPRGLGTLYQRTQNTKFKEDLEKYLAVQYNAIVDLSTKTGTDIYSLDWNGPEPNPFDFVSQINALSGLLPAITLPDTISPTSLNSTSPRKTPVGGIIGGVLGGVLLVLLFCLLYFYRRRQKQKQKNISLPPDLFETAPARELDIEPFIPQHIPPGIEQGYSYGEPSESGQASNQERNSLQRELPSPSLASSPTQPTRSHASGKRKVSSAEEVPSLSSTTRSPQNERQDEGQVQLLRDMGEALNAMNRRLERVEGVDTGHRGSDEPPQYPGGVRG</sequence>
<reference evidence="3 4" key="1">
    <citation type="submission" date="2024-02" db="EMBL/GenBank/DDBJ databases">
        <title>A draft genome for the cacao thread blight pathogen Marasmius crinis-equi.</title>
        <authorList>
            <person name="Cohen S.P."/>
            <person name="Baruah I.K."/>
            <person name="Amoako-Attah I."/>
            <person name="Bukari Y."/>
            <person name="Meinhardt L.W."/>
            <person name="Bailey B.A."/>
        </authorList>
    </citation>
    <scope>NUCLEOTIDE SEQUENCE [LARGE SCALE GENOMIC DNA]</scope>
    <source>
        <strain evidence="3 4">GH-76</strain>
    </source>
</reference>
<accession>A0ABR3FN53</accession>
<feature type="compositionally biased region" description="Basic and acidic residues" evidence="1">
    <location>
        <begin position="274"/>
        <end position="290"/>
    </location>
</feature>
<feature type="transmembrane region" description="Helical" evidence="2">
    <location>
        <begin position="120"/>
        <end position="143"/>
    </location>
</feature>
<gene>
    <name evidence="3" type="ORF">V5O48_005153</name>
</gene>
<comment type="caution">
    <text evidence="3">The sequence shown here is derived from an EMBL/GenBank/DDBJ whole genome shotgun (WGS) entry which is preliminary data.</text>
</comment>
<name>A0ABR3FN53_9AGAR</name>
<keyword evidence="2" id="KW-0812">Transmembrane</keyword>
<protein>
    <recommendedName>
        <fullName evidence="5">Mid2 domain-containing protein</fullName>
    </recommendedName>
</protein>
<evidence type="ECO:0000313" key="3">
    <source>
        <dbReference type="EMBL" id="KAL0576829.1"/>
    </source>
</evidence>
<proteinExistence type="predicted"/>
<evidence type="ECO:0000313" key="4">
    <source>
        <dbReference type="Proteomes" id="UP001465976"/>
    </source>
</evidence>
<evidence type="ECO:0000256" key="2">
    <source>
        <dbReference type="SAM" id="Phobius"/>
    </source>
</evidence>
<feature type="region of interest" description="Disordered" evidence="1">
    <location>
        <begin position="180"/>
        <end position="301"/>
    </location>
</feature>
<dbReference type="EMBL" id="JBAHYK010000195">
    <property type="protein sequence ID" value="KAL0576829.1"/>
    <property type="molecule type" value="Genomic_DNA"/>
</dbReference>
<dbReference type="Proteomes" id="UP001465976">
    <property type="component" value="Unassembled WGS sequence"/>
</dbReference>
<keyword evidence="2" id="KW-1133">Transmembrane helix</keyword>
<feature type="compositionally biased region" description="Polar residues" evidence="1">
    <location>
        <begin position="194"/>
        <end position="204"/>
    </location>
</feature>
<feature type="compositionally biased region" description="Polar residues" evidence="1">
    <location>
        <begin position="214"/>
        <end position="226"/>
    </location>
</feature>
<evidence type="ECO:0000256" key="1">
    <source>
        <dbReference type="SAM" id="MobiDB-lite"/>
    </source>
</evidence>